<dbReference type="Proteomes" id="UP001595952">
    <property type="component" value="Unassembled WGS sequence"/>
</dbReference>
<evidence type="ECO:0000256" key="1">
    <source>
        <dbReference type="SAM" id="Coils"/>
    </source>
</evidence>
<dbReference type="InterPro" id="IPR001610">
    <property type="entry name" value="PAC"/>
</dbReference>
<sequence>MTTPTDAVRLREGLLEAALDSVITMDARGLVVDWNPAAERTFGYPRDEALGQPLAHLIIPEPLRARHEQGLKRYLDTGEGRILNQRLELEALRKGGGLFPCELTIHPVNLSSGVHFTAYLRDLSEVKAREHRLEQATRRAMALTDAMSALASAQTPKDVAAAILDHSLQAVGAYGGSVFVRNGNLLETLGYRGFANSAVFEQYQTFGLHAPVPAADVARTGEALHLSRDDIQQRYPVVNERLHEDTGSMVVVPLQVGAAVIGALAFSFRGTLPAHAEDHAFVGHLAFQCAQTLNRVNLTHEISAREERYRSLIEATSQIVWTRSPDGEFLTDQPQWRAFTGQSEEEILGLGWFRAIHPDDQAGTDALWTAAKTRAVPVETEYRLRRFDGAYRVMHVRGVPVCHADGRIREWVGVHQDVTEEREAQQQTAALLAVTAALAETHTAAEAAEIILRHVRATLGAYAGSVLSLAGQTFHTVGMQGYGDEVRSAFASFPLDAPVPIADAVRDLRPRYVSHAQIRQDYPAVAAVLVHDEERLAAVPLIVGGAAVGGLVLSFADGRAFAPKEREFIESFAYQCARALANVQAFDAARDSEARMAGIVSTVSDAVVTTDSERRILVFNQAAEQMFNISAADALGTPLDRFIPPQFHDAHARHMRTFGETGVTARRMHGGREALPALRHGGEAFLVEATISQVVVGEDRLFTAVIRDVSQQRHAEQALRDSEERFRSTFDQAAVGIAHLDLDGRWLSVNGKLCDIVGYTEAELLNLTFQDITHPDDLNADLELVGQLVSGQLKTYSLQKRYIRKSGAQVWINLTVSLVRAEDGQARYFISVVEDISDIKEAEEALRAAHNSLEERVHERTNELQVLSRELQRQVAELELVNTESRLLGDMSEMLQACFSVKEAQEVVAQHAARLFPQAAGALYSFGASRNVLEEGISWNGTVGGDPIFAPVECWGLRRGRLFATEGVGHGPVCAHIGTEQPTVCVPLLAQSETVGLLHLVAAGGPPFTARQQRLAQTVAETVALAFMNLGLRETLRQQSIRDGLTGLFNRRYLEETFERESRRANRHEHPMGIVMLDVDHFKSFNDRHGHEAGDALLRELGTVLKTSIRGEDVACRYGGEEFSLLLPGANLEQTLARAEEVREAVQRMRVESRGQPLDRVTISLGVAAYPHHGTSLHDLLRAADLALYRAKQEGRNRSQAAPER</sequence>
<dbReference type="InterPro" id="IPR052155">
    <property type="entry name" value="Biofilm_reg_signaling"/>
</dbReference>
<dbReference type="NCBIfam" id="TIGR00254">
    <property type="entry name" value="GGDEF"/>
    <property type="match status" value="1"/>
</dbReference>
<dbReference type="Gene3D" id="3.30.450.20">
    <property type="entry name" value="PAS domain"/>
    <property type="match status" value="4"/>
</dbReference>
<dbReference type="SMART" id="SM00086">
    <property type="entry name" value="PAC"/>
    <property type="match status" value="3"/>
</dbReference>
<dbReference type="InterPro" id="IPR000160">
    <property type="entry name" value="GGDEF_dom"/>
</dbReference>
<feature type="domain" description="PAS" evidence="2">
    <location>
        <begin position="305"/>
        <end position="361"/>
    </location>
</feature>
<organism evidence="5 6">
    <name type="scientific">Deinococcus hohokamensis</name>
    <dbReference type="NCBI Taxonomy" id="309883"/>
    <lineage>
        <taxon>Bacteria</taxon>
        <taxon>Thermotogati</taxon>
        <taxon>Deinococcota</taxon>
        <taxon>Deinococci</taxon>
        <taxon>Deinococcales</taxon>
        <taxon>Deinococcaceae</taxon>
        <taxon>Deinococcus</taxon>
    </lineage>
</organism>
<dbReference type="Gene3D" id="3.30.70.270">
    <property type="match status" value="1"/>
</dbReference>
<dbReference type="InterPro" id="IPR000700">
    <property type="entry name" value="PAS-assoc_C"/>
</dbReference>
<dbReference type="SMART" id="SM00091">
    <property type="entry name" value="PAS"/>
    <property type="match status" value="4"/>
</dbReference>
<dbReference type="Pfam" id="PF13426">
    <property type="entry name" value="PAS_9"/>
    <property type="match status" value="1"/>
</dbReference>
<dbReference type="SUPFAM" id="SSF55073">
    <property type="entry name" value="Nucleotide cyclase"/>
    <property type="match status" value="1"/>
</dbReference>
<dbReference type="InterPro" id="IPR029016">
    <property type="entry name" value="GAF-like_dom_sf"/>
</dbReference>
<name>A0ABV9I689_9DEIO</name>
<dbReference type="SUPFAM" id="SSF55781">
    <property type="entry name" value="GAF domain-like"/>
    <property type="match status" value="3"/>
</dbReference>
<dbReference type="SMART" id="SM00267">
    <property type="entry name" value="GGDEF"/>
    <property type="match status" value="1"/>
</dbReference>
<dbReference type="CDD" id="cd01949">
    <property type="entry name" value="GGDEF"/>
    <property type="match status" value="1"/>
</dbReference>
<dbReference type="InterPro" id="IPR003018">
    <property type="entry name" value="GAF"/>
</dbReference>
<dbReference type="CDD" id="cd00130">
    <property type="entry name" value="PAS"/>
    <property type="match status" value="4"/>
</dbReference>
<dbReference type="Pfam" id="PF08447">
    <property type="entry name" value="PAS_3"/>
    <property type="match status" value="2"/>
</dbReference>
<feature type="coiled-coil region" evidence="1">
    <location>
        <begin position="836"/>
        <end position="884"/>
    </location>
</feature>
<dbReference type="Pfam" id="PF13185">
    <property type="entry name" value="GAF_2"/>
    <property type="match status" value="2"/>
</dbReference>
<dbReference type="Pfam" id="PF00990">
    <property type="entry name" value="GGDEF"/>
    <property type="match status" value="1"/>
</dbReference>
<protein>
    <submittedName>
        <fullName evidence="5">PAS domain S-box protein</fullName>
    </submittedName>
</protein>
<accession>A0ABV9I689</accession>
<dbReference type="InterPro" id="IPR035965">
    <property type="entry name" value="PAS-like_dom_sf"/>
</dbReference>
<feature type="domain" description="PAS" evidence="2">
    <location>
        <begin position="14"/>
        <end position="78"/>
    </location>
</feature>
<dbReference type="InterPro" id="IPR000014">
    <property type="entry name" value="PAS"/>
</dbReference>
<feature type="domain" description="PAC" evidence="3">
    <location>
        <begin position="85"/>
        <end position="135"/>
    </location>
</feature>
<dbReference type="Pfam" id="PF00989">
    <property type="entry name" value="PAS"/>
    <property type="match status" value="1"/>
</dbReference>
<feature type="domain" description="GGDEF" evidence="4">
    <location>
        <begin position="1070"/>
        <end position="1204"/>
    </location>
</feature>
<dbReference type="Gene3D" id="3.30.450.40">
    <property type="match status" value="3"/>
</dbReference>
<dbReference type="PROSITE" id="PS50112">
    <property type="entry name" value="PAS"/>
    <property type="match status" value="4"/>
</dbReference>
<evidence type="ECO:0000313" key="5">
    <source>
        <dbReference type="EMBL" id="MFC4637723.1"/>
    </source>
</evidence>
<dbReference type="Pfam" id="PF01590">
    <property type="entry name" value="GAF"/>
    <property type="match status" value="1"/>
</dbReference>
<dbReference type="NCBIfam" id="TIGR00229">
    <property type="entry name" value="sensory_box"/>
    <property type="match status" value="4"/>
</dbReference>
<keyword evidence="6" id="KW-1185">Reference proteome</keyword>
<dbReference type="SUPFAM" id="SSF55785">
    <property type="entry name" value="PYP-like sensor domain (PAS domain)"/>
    <property type="match status" value="4"/>
</dbReference>
<dbReference type="EMBL" id="JBHSEI010000002">
    <property type="protein sequence ID" value="MFC4637723.1"/>
    <property type="molecule type" value="Genomic_DNA"/>
</dbReference>
<gene>
    <name evidence="5" type="ORF">ACFO0D_05135</name>
</gene>
<dbReference type="InterPro" id="IPR029787">
    <property type="entry name" value="Nucleotide_cyclase"/>
</dbReference>
<evidence type="ECO:0000259" key="4">
    <source>
        <dbReference type="PROSITE" id="PS50887"/>
    </source>
</evidence>
<dbReference type="PANTHER" id="PTHR44757:SF2">
    <property type="entry name" value="BIOFILM ARCHITECTURE MAINTENANCE PROTEIN MBAA"/>
    <property type="match status" value="1"/>
</dbReference>
<feature type="domain" description="PAC" evidence="3">
    <location>
        <begin position="378"/>
        <end position="430"/>
    </location>
</feature>
<dbReference type="InterPro" id="IPR013767">
    <property type="entry name" value="PAS_fold"/>
</dbReference>
<feature type="domain" description="PAS" evidence="2">
    <location>
        <begin position="722"/>
        <end position="792"/>
    </location>
</feature>
<evidence type="ECO:0000259" key="2">
    <source>
        <dbReference type="PROSITE" id="PS50112"/>
    </source>
</evidence>
<dbReference type="PANTHER" id="PTHR44757">
    <property type="entry name" value="DIGUANYLATE CYCLASE DGCP"/>
    <property type="match status" value="1"/>
</dbReference>
<dbReference type="SMART" id="SM00065">
    <property type="entry name" value="GAF"/>
    <property type="match status" value="2"/>
</dbReference>
<comment type="caution">
    <text evidence="5">The sequence shown here is derived from an EMBL/GenBank/DDBJ whole genome shotgun (WGS) entry which is preliminary data.</text>
</comment>
<evidence type="ECO:0000259" key="3">
    <source>
        <dbReference type="PROSITE" id="PS50113"/>
    </source>
</evidence>
<feature type="domain" description="PAS" evidence="2">
    <location>
        <begin position="592"/>
        <end position="646"/>
    </location>
</feature>
<reference evidence="6" key="1">
    <citation type="journal article" date="2019" name="Int. J. Syst. Evol. Microbiol.">
        <title>The Global Catalogue of Microorganisms (GCM) 10K type strain sequencing project: providing services to taxonomists for standard genome sequencing and annotation.</title>
        <authorList>
            <consortium name="The Broad Institute Genomics Platform"/>
            <consortium name="The Broad Institute Genome Sequencing Center for Infectious Disease"/>
            <person name="Wu L."/>
            <person name="Ma J."/>
        </authorList>
    </citation>
    <scope>NUCLEOTIDE SEQUENCE [LARGE SCALE GENOMIC DNA]</scope>
    <source>
        <strain evidence="6">CCUG 55995</strain>
    </source>
</reference>
<proteinExistence type="predicted"/>
<dbReference type="InterPro" id="IPR013655">
    <property type="entry name" value="PAS_fold_3"/>
</dbReference>
<dbReference type="InterPro" id="IPR043128">
    <property type="entry name" value="Rev_trsase/Diguanyl_cyclase"/>
</dbReference>
<dbReference type="RefSeq" id="WP_380060758.1">
    <property type="nucleotide sequence ID" value="NZ_JBHSEI010000002.1"/>
</dbReference>
<dbReference type="PROSITE" id="PS50887">
    <property type="entry name" value="GGDEF"/>
    <property type="match status" value="1"/>
</dbReference>
<evidence type="ECO:0000313" key="6">
    <source>
        <dbReference type="Proteomes" id="UP001595952"/>
    </source>
</evidence>
<dbReference type="PROSITE" id="PS50113">
    <property type="entry name" value="PAC"/>
    <property type="match status" value="3"/>
</dbReference>
<keyword evidence="1" id="KW-0175">Coiled coil</keyword>
<feature type="domain" description="PAC" evidence="3">
    <location>
        <begin position="796"/>
        <end position="848"/>
    </location>
</feature>